<organism evidence="2 3">
    <name type="scientific">Nelumbo nucifera</name>
    <name type="common">Sacred lotus</name>
    <dbReference type="NCBI Taxonomy" id="4432"/>
    <lineage>
        <taxon>Eukaryota</taxon>
        <taxon>Viridiplantae</taxon>
        <taxon>Streptophyta</taxon>
        <taxon>Embryophyta</taxon>
        <taxon>Tracheophyta</taxon>
        <taxon>Spermatophyta</taxon>
        <taxon>Magnoliopsida</taxon>
        <taxon>Proteales</taxon>
        <taxon>Nelumbonaceae</taxon>
        <taxon>Nelumbo</taxon>
    </lineage>
</organism>
<feature type="region of interest" description="Disordered" evidence="1">
    <location>
        <begin position="30"/>
        <end position="53"/>
    </location>
</feature>
<evidence type="ECO:0000313" key="2">
    <source>
        <dbReference type="EMBL" id="DAD34198.1"/>
    </source>
</evidence>
<evidence type="ECO:0000313" key="3">
    <source>
        <dbReference type="Proteomes" id="UP000607653"/>
    </source>
</evidence>
<sequence length="112" mass="12498">MNHGKAGQFSNVKDPDDVVRCKTVGYKSLQTGSVQHGSPRRIRSNGGSGEPNQTIWVINKDPFMGKAYIPLPPPFSSGLWRFDQPRMESMGLQWVVKTISTTIQRTGTEQYS</sequence>
<dbReference type="Proteomes" id="UP000607653">
    <property type="component" value="Unassembled WGS sequence"/>
</dbReference>
<gene>
    <name evidence="2" type="ORF">HUJ06_004838</name>
</gene>
<protein>
    <submittedName>
        <fullName evidence="2">Uncharacterized protein</fullName>
    </submittedName>
</protein>
<accession>A0A822YY65</accession>
<keyword evidence="3" id="KW-1185">Reference proteome</keyword>
<dbReference type="EMBL" id="DUZY01000004">
    <property type="protein sequence ID" value="DAD34198.1"/>
    <property type="molecule type" value="Genomic_DNA"/>
</dbReference>
<dbReference type="AlphaFoldDB" id="A0A822YY65"/>
<reference evidence="2 3" key="1">
    <citation type="journal article" date="2020" name="Mol. Biol. Evol.">
        <title>Distinct Expression and Methylation Patterns for Genes with Different Fates following a Single Whole-Genome Duplication in Flowering Plants.</title>
        <authorList>
            <person name="Shi T."/>
            <person name="Rahmani R.S."/>
            <person name="Gugger P.F."/>
            <person name="Wang M."/>
            <person name="Li H."/>
            <person name="Zhang Y."/>
            <person name="Li Z."/>
            <person name="Wang Q."/>
            <person name="Van de Peer Y."/>
            <person name="Marchal K."/>
            <person name="Chen J."/>
        </authorList>
    </citation>
    <scope>NUCLEOTIDE SEQUENCE [LARGE SCALE GENOMIC DNA]</scope>
    <source>
        <tissue evidence="2">Leaf</tissue>
    </source>
</reference>
<proteinExistence type="predicted"/>
<name>A0A822YY65_NELNU</name>
<evidence type="ECO:0000256" key="1">
    <source>
        <dbReference type="SAM" id="MobiDB-lite"/>
    </source>
</evidence>
<comment type="caution">
    <text evidence="2">The sequence shown here is derived from an EMBL/GenBank/DDBJ whole genome shotgun (WGS) entry which is preliminary data.</text>
</comment>